<dbReference type="InterPro" id="IPR039425">
    <property type="entry name" value="RNA_pol_sigma-70-like"/>
</dbReference>
<protein>
    <recommendedName>
        <fullName evidence="6">RNA polymerase sigma-70 region 2 domain-containing protein</fullName>
    </recommendedName>
</protein>
<evidence type="ECO:0000256" key="1">
    <source>
        <dbReference type="ARBA" id="ARBA00010641"/>
    </source>
</evidence>
<sequence length="191" mass="21854">MQSLTTTEQDLLAALASGQRAATEQIYRQNYHIISGWLIKNGGSATDAADLFQEAMVVLFGKAQEEEFRLTCSIGTYLFAISKHLWYKKLQKQSRNPVALYDNTGAEDEEETGIAYEDDINVHHEREAHYEQLDNALDQLGEPCRSILKAYYHHDKSMQEIAADFGYTNPDNAKTQKYKCLARLRKLFYSM</sequence>
<keyword evidence="3" id="KW-0731">Sigma factor</keyword>
<dbReference type="InterPro" id="IPR014284">
    <property type="entry name" value="RNA_pol_sigma-70_dom"/>
</dbReference>
<dbReference type="NCBIfam" id="TIGR02937">
    <property type="entry name" value="sigma70-ECF"/>
    <property type="match status" value="1"/>
</dbReference>
<dbReference type="InterPro" id="IPR007627">
    <property type="entry name" value="RNA_pol_sigma70_r2"/>
</dbReference>
<dbReference type="PANTHER" id="PTHR43133:SF8">
    <property type="entry name" value="RNA POLYMERASE SIGMA FACTOR HI_1459-RELATED"/>
    <property type="match status" value="1"/>
</dbReference>
<dbReference type="SUPFAM" id="SSF88659">
    <property type="entry name" value="Sigma3 and sigma4 domains of RNA polymerase sigma factors"/>
    <property type="match status" value="1"/>
</dbReference>
<dbReference type="InterPro" id="IPR036388">
    <property type="entry name" value="WH-like_DNA-bd_sf"/>
</dbReference>
<keyword evidence="8" id="KW-1185">Reference proteome</keyword>
<evidence type="ECO:0000313" key="8">
    <source>
        <dbReference type="Proteomes" id="UP001500067"/>
    </source>
</evidence>
<organism evidence="7 8">
    <name type="scientific">Nemorincola caseinilytica</name>
    <dbReference type="NCBI Taxonomy" id="2054315"/>
    <lineage>
        <taxon>Bacteria</taxon>
        <taxon>Pseudomonadati</taxon>
        <taxon>Bacteroidota</taxon>
        <taxon>Chitinophagia</taxon>
        <taxon>Chitinophagales</taxon>
        <taxon>Chitinophagaceae</taxon>
        <taxon>Nemorincola</taxon>
    </lineage>
</organism>
<dbReference type="InterPro" id="IPR013325">
    <property type="entry name" value="RNA_pol_sigma_r2"/>
</dbReference>
<comment type="caution">
    <text evidence="7">The sequence shown here is derived from an EMBL/GenBank/DDBJ whole genome shotgun (WGS) entry which is preliminary data.</text>
</comment>
<keyword evidence="2" id="KW-0805">Transcription regulation</keyword>
<accession>A0ABP8NA04</accession>
<evidence type="ECO:0000313" key="7">
    <source>
        <dbReference type="EMBL" id="GAA4462978.1"/>
    </source>
</evidence>
<proteinExistence type="inferred from homology"/>
<evidence type="ECO:0000259" key="6">
    <source>
        <dbReference type="Pfam" id="PF04542"/>
    </source>
</evidence>
<dbReference type="Proteomes" id="UP001500067">
    <property type="component" value="Unassembled WGS sequence"/>
</dbReference>
<dbReference type="Gene3D" id="1.10.1740.10">
    <property type="match status" value="1"/>
</dbReference>
<evidence type="ECO:0000256" key="4">
    <source>
        <dbReference type="ARBA" id="ARBA00023125"/>
    </source>
</evidence>
<keyword evidence="5" id="KW-0804">Transcription</keyword>
<gene>
    <name evidence="7" type="ORF">GCM10023093_10520</name>
</gene>
<dbReference type="EMBL" id="BAABFA010000008">
    <property type="protein sequence ID" value="GAA4462978.1"/>
    <property type="molecule type" value="Genomic_DNA"/>
</dbReference>
<dbReference type="PANTHER" id="PTHR43133">
    <property type="entry name" value="RNA POLYMERASE ECF-TYPE SIGMA FACTO"/>
    <property type="match status" value="1"/>
</dbReference>
<dbReference type="RefSeq" id="WP_345079631.1">
    <property type="nucleotide sequence ID" value="NZ_BAABFA010000008.1"/>
</dbReference>
<reference evidence="8" key="1">
    <citation type="journal article" date="2019" name="Int. J. Syst. Evol. Microbiol.">
        <title>The Global Catalogue of Microorganisms (GCM) 10K type strain sequencing project: providing services to taxonomists for standard genome sequencing and annotation.</title>
        <authorList>
            <consortium name="The Broad Institute Genomics Platform"/>
            <consortium name="The Broad Institute Genome Sequencing Center for Infectious Disease"/>
            <person name="Wu L."/>
            <person name="Ma J."/>
        </authorList>
    </citation>
    <scope>NUCLEOTIDE SEQUENCE [LARGE SCALE GENOMIC DNA]</scope>
    <source>
        <strain evidence="8">JCM 32105</strain>
    </source>
</reference>
<dbReference type="Pfam" id="PF04542">
    <property type="entry name" value="Sigma70_r2"/>
    <property type="match status" value="1"/>
</dbReference>
<evidence type="ECO:0000256" key="2">
    <source>
        <dbReference type="ARBA" id="ARBA00023015"/>
    </source>
</evidence>
<dbReference type="InterPro" id="IPR013324">
    <property type="entry name" value="RNA_pol_sigma_r3/r4-like"/>
</dbReference>
<evidence type="ECO:0000256" key="3">
    <source>
        <dbReference type="ARBA" id="ARBA00023082"/>
    </source>
</evidence>
<dbReference type="Gene3D" id="1.10.10.10">
    <property type="entry name" value="Winged helix-like DNA-binding domain superfamily/Winged helix DNA-binding domain"/>
    <property type="match status" value="1"/>
</dbReference>
<keyword evidence="4" id="KW-0238">DNA-binding</keyword>
<name>A0ABP8NA04_9BACT</name>
<comment type="similarity">
    <text evidence="1">Belongs to the sigma-70 factor family. ECF subfamily.</text>
</comment>
<feature type="domain" description="RNA polymerase sigma-70 region 2" evidence="6">
    <location>
        <begin position="27"/>
        <end position="95"/>
    </location>
</feature>
<evidence type="ECO:0000256" key="5">
    <source>
        <dbReference type="ARBA" id="ARBA00023163"/>
    </source>
</evidence>
<dbReference type="SUPFAM" id="SSF88946">
    <property type="entry name" value="Sigma2 domain of RNA polymerase sigma factors"/>
    <property type="match status" value="1"/>
</dbReference>